<dbReference type="Pfam" id="PF14100">
    <property type="entry name" value="DUF6807"/>
    <property type="match status" value="1"/>
</dbReference>
<organism evidence="1 2">
    <name type="scientific">Saccharopolyspora mangrovi</name>
    <dbReference type="NCBI Taxonomy" id="3082379"/>
    <lineage>
        <taxon>Bacteria</taxon>
        <taxon>Bacillati</taxon>
        <taxon>Actinomycetota</taxon>
        <taxon>Actinomycetes</taxon>
        <taxon>Pseudonocardiales</taxon>
        <taxon>Pseudonocardiaceae</taxon>
        <taxon>Saccharopolyspora</taxon>
    </lineage>
</organism>
<dbReference type="InterPro" id="IPR029475">
    <property type="entry name" value="DUF6807"/>
</dbReference>
<evidence type="ECO:0000313" key="1">
    <source>
        <dbReference type="EMBL" id="MEB3367262.1"/>
    </source>
</evidence>
<name>A0ABU6A728_9PSEU</name>
<comment type="caution">
    <text evidence="1">The sequence shown here is derived from an EMBL/GenBank/DDBJ whole genome shotgun (WGS) entry which is preliminary data.</text>
</comment>
<gene>
    <name evidence="1" type="ORF">R4I43_07580</name>
</gene>
<evidence type="ECO:0000313" key="2">
    <source>
        <dbReference type="Proteomes" id="UP001327093"/>
    </source>
</evidence>
<accession>A0ABU6A728</accession>
<dbReference type="EMBL" id="JAWLNX010000004">
    <property type="protein sequence ID" value="MEB3367262.1"/>
    <property type="molecule type" value="Genomic_DNA"/>
</dbReference>
<protein>
    <submittedName>
        <fullName evidence="1">PmoA family protein</fullName>
    </submittedName>
</protein>
<dbReference type="Proteomes" id="UP001327093">
    <property type="component" value="Unassembled WGS sequence"/>
</dbReference>
<reference evidence="1 2" key="1">
    <citation type="submission" date="2023-10" db="EMBL/GenBank/DDBJ databases">
        <title>Saccharopolyspora sp. nov., isolated from mangrove soil.</title>
        <authorList>
            <person name="Lu Y."/>
            <person name="Liu W."/>
        </authorList>
    </citation>
    <scope>NUCLEOTIDE SEQUENCE [LARGE SCALE GENOMIC DNA]</scope>
    <source>
        <strain evidence="1 2">S2-29</strain>
    </source>
</reference>
<sequence>MADEVIRIGDVVVAEHRTGAELPARLGPRPHLHPIRTLGGRVVTDTCPEDHPWHLGLSVALQDVDGWNFWGGRTYVRDAGYVDLDDHGRIESTALTWSDVGFDESLSWRSPSEALLFESRRVRAREAARGWQLDVTTTLTNSTSRPLALGSPATNGRTGAGYGGLFWRLPPAAEPRVFTAEASGEEAVHGSFAPWLAWSDRNFTLVFAGGDDPWFVRVDGYPGVGLQLAAVDPVRLDAGASLTRGMRVLIADGVLSTSEAESWAHS</sequence>
<proteinExistence type="predicted"/>
<dbReference type="RefSeq" id="WP_324264817.1">
    <property type="nucleotide sequence ID" value="NZ_JAWLNX010000004.1"/>
</dbReference>
<keyword evidence="2" id="KW-1185">Reference proteome</keyword>